<dbReference type="InterPro" id="IPR054722">
    <property type="entry name" value="PolX-like_BBD"/>
</dbReference>
<name>A0A9Q0P5R9_9ROSI</name>
<evidence type="ECO:0000256" key="1">
    <source>
        <dbReference type="SAM" id="MobiDB-lite"/>
    </source>
</evidence>
<feature type="compositionally biased region" description="Polar residues" evidence="1">
    <location>
        <begin position="344"/>
        <end position="357"/>
    </location>
</feature>
<dbReference type="AlphaFoldDB" id="A0A9Q0P5R9"/>
<evidence type="ECO:0000259" key="2">
    <source>
        <dbReference type="Pfam" id="PF22936"/>
    </source>
</evidence>
<reference evidence="3" key="1">
    <citation type="submission" date="2022-11" db="EMBL/GenBank/DDBJ databases">
        <authorList>
            <person name="Hyden B.L."/>
            <person name="Feng K."/>
            <person name="Yates T."/>
            <person name="Jawdy S."/>
            <person name="Smart L.B."/>
            <person name="Muchero W."/>
        </authorList>
    </citation>
    <scope>NUCLEOTIDE SEQUENCE</scope>
    <source>
        <tissue evidence="3">Shoot tip</tissue>
    </source>
</reference>
<feature type="compositionally biased region" description="Basic and acidic residues" evidence="1">
    <location>
        <begin position="358"/>
        <end position="369"/>
    </location>
</feature>
<comment type="caution">
    <text evidence="3">The sequence shown here is derived from an EMBL/GenBank/DDBJ whole genome shotgun (WGS) entry which is preliminary data.</text>
</comment>
<dbReference type="Pfam" id="PF22936">
    <property type="entry name" value="Pol_BBD"/>
    <property type="match status" value="1"/>
</dbReference>
<keyword evidence="4" id="KW-1185">Reference proteome</keyword>
<reference evidence="3" key="2">
    <citation type="journal article" date="2023" name="Int. J. Mol. Sci.">
        <title>De Novo Assembly and Annotation of 11 Diverse Shrub Willow (Salix) Genomes Reveals Novel Gene Organization in Sex-Linked Regions.</title>
        <authorList>
            <person name="Hyden B."/>
            <person name="Feng K."/>
            <person name="Yates T.B."/>
            <person name="Jawdy S."/>
            <person name="Cereghino C."/>
            <person name="Smart L.B."/>
            <person name="Muchero W."/>
        </authorList>
    </citation>
    <scope>NUCLEOTIDE SEQUENCE</scope>
    <source>
        <tissue evidence="3">Shoot tip</tissue>
    </source>
</reference>
<dbReference type="Proteomes" id="UP001151752">
    <property type="component" value="Chromosome 5"/>
</dbReference>
<organism evidence="3 4">
    <name type="scientific">Salix koriyanagi</name>
    <dbReference type="NCBI Taxonomy" id="2511006"/>
    <lineage>
        <taxon>Eukaryota</taxon>
        <taxon>Viridiplantae</taxon>
        <taxon>Streptophyta</taxon>
        <taxon>Embryophyta</taxon>
        <taxon>Tracheophyta</taxon>
        <taxon>Spermatophyta</taxon>
        <taxon>Magnoliopsida</taxon>
        <taxon>eudicotyledons</taxon>
        <taxon>Gunneridae</taxon>
        <taxon>Pentapetalae</taxon>
        <taxon>rosids</taxon>
        <taxon>fabids</taxon>
        <taxon>Malpighiales</taxon>
        <taxon>Salicaceae</taxon>
        <taxon>Saliceae</taxon>
        <taxon>Salix</taxon>
    </lineage>
</organism>
<dbReference type="Pfam" id="PF14223">
    <property type="entry name" value="Retrotran_gag_2"/>
    <property type="match status" value="1"/>
</dbReference>
<feature type="domain" description="Retrovirus-related Pol polyprotein from transposon TNT 1-94-like beta-barrel" evidence="2">
    <location>
        <begin position="269"/>
        <end position="320"/>
    </location>
</feature>
<protein>
    <recommendedName>
        <fullName evidence="2">Retrovirus-related Pol polyprotein from transposon TNT 1-94-like beta-barrel domain-containing protein</fullName>
    </recommendedName>
</protein>
<accession>A0A9Q0P5R9</accession>
<dbReference type="PANTHER" id="PTHR35317:SF31">
    <property type="entry name" value="DUF4219 DOMAIN-CONTAINING PROTEIN"/>
    <property type="match status" value="1"/>
</dbReference>
<proteinExistence type="predicted"/>
<sequence>MSTSSNQASAIPLFSGENYHIWAVKMRFYLRSKGLWNVVATNDDSSPLEPDPTLAQIRTFEEDKLKKDKAITYLHAGLADHIFTKIMDLESPKLVWDKLQGEFQGSSRVKTIRLLAFKTEFELMKMKEAETVKSYSGRLMDVVNQMRLLGGDVEDQKVVEKIMVSLPQKFEAKNLKAIEESRDLSESHNCRINKRTNHAERDCWYKNKPAIKCTFFNFLGHSEKFCRAKKKSPQETTQQQALVTEAEKEEDEHLFMVSQISNSHDFNVWFIDSGCTSHMTKHLEIFSSIDVTIQPKVKLGNGDIVQAKGRGTITVNTKRDLCSSLVSSSLDLNLQTVDLLSTSSTCDGATSSSQSSENTHDHFMRELKDSPSNSYNKVGVFSTS</sequence>
<dbReference type="EMBL" id="JAPFFM010000020">
    <property type="protein sequence ID" value="KAJ6682152.1"/>
    <property type="molecule type" value="Genomic_DNA"/>
</dbReference>
<evidence type="ECO:0000313" key="4">
    <source>
        <dbReference type="Proteomes" id="UP001151752"/>
    </source>
</evidence>
<dbReference type="PANTHER" id="PTHR35317">
    <property type="entry name" value="OS04G0629600 PROTEIN"/>
    <property type="match status" value="1"/>
</dbReference>
<evidence type="ECO:0000313" key="3">
    <source>
        <dbReference type="EMBL" id="KAJ6682152.1"/>
    </source>
</evidence>
<feature type="region of interest" description="Disordered" evidence="1">
    <location>
        <begin position="344"/>
        <end position="375"/>
    </location>
</feature>
<gene>
    <name evidence="3" type="ORF">OIU74_020405</name>
</gene>